<keyword evidence="1" id="KW-0812">Transmembrane</keyword>
<accession>A0AAN9KG44</accession>
<organism evidence="2 3">
    <name type="scientific">Canavalia gladiata</name>
    <name type="common">Sword bean</name>
    <name type="synonym">Dolichos gladiatus</name>
    <dbReference type="NCBI Taxonomy" id="3824"/>
    <lineage>
        <taxon>Eukaryota</taxon>
        <taxon>Viridiplantae</taxon>
        <taxon>Streptophyta</taxon>
        <taxon>Embryophyta</taxon>
        <taxon>Tracheophyta</taxon>
        <taxon>Spermatophyta</taxon>
        <taxon>Magnoliopsida</taxon>
        <taxon>eudicotyledons</taxon>
        <taxon>Gunneridae</taxon>
        <taxon>Pentapetalae</taxon>
        <taxon>rosids</taxon>
        <taxon>fabids</taxon>
        <taxon>Fabales</taxon>
        <taxon>Fabaceae</taxon>
        <taxon>Papilionoideae</taxon>
        <taxon>50 kb inversion clade</taxon>
        <taxon>NPAAA clade</taxon>
        <taxon>indigoferoid/millettioid clade</taxon>
        <taxon>Phaseoleae</taxon>
        <taxon>Canavalia</taxon>
    </lineage>
</organism>
<comment type="caution">
    <text evidence="2">The sequence shown here is derived from an EMBL/GenBank/DDBJ whole genome shotgun (WGS) entry which is preliminary data.</text>
</comment>
<keyword evidence="1" id="KW-0472">Membrane</keyword>
<evidence type="ECO:0000313" key="3">
    <source>
        <dbReference type="Proteomes" id="UP001367508"/>
    </source>
</evidence>
<dbReference type="Proteomes" id="UP001367508">
    <property type="component" value="Unassembled WGS sequence"/>
</dbReference>
<proteinExistence type="predicted"/>
<evidence type="ECO:0000313" key="2">
    <source>
        <dbReference type="EMBL" id="KAK7315129.1"/>
    </source>
</evidence>
<dbReference type="AlphaFoldDB" id="A0AAN9KG44"/>
<name>A0AAN9KG44_CANGL</name>
<keyword evidence="3" id="KW-1185">Reference proteome</keyword>
<feature type="transmembrane region" description="Helical" evidence="1">
    <location>
        <begin position="16"/>
        <end position="35"/>
    </location>
</feature>
<feature type="transmembrane region" description="Helical" evidence="1">
    <location>
        <begin position="41"/>
        <end position="60"/>
    </location>
</feature>
<gene>
    <name evidence="2" type="ORF">VNO77_33661</name>
</gene>
<reference evidence="2 3" key="1">
    <citation type="submission" date="2024-01" db="EMBL/GenBank/DDBJ databases">
        <title>The genomes of 5 underutilized Papilionoideae crops provide insights into root nodulation and disease resistanc.</title>
        <authorList>
            <person name="Jiang F."/>
        </authorList>
    </citation>
    <scope>NUCLEOTIDE SEQUENCE [LARGE SCALE GENOMIC DNA]</scope>
    <source>
        <strain evidence="2">LVBAO_FW01</strain>
        <tissue evidence="2">Leaves</tissue>
    </source>
</reference>
<evidence type="ECO:0000256" key="1">
    <source>
        <dbReference type="SAM" id="Phobius"/>
    </source>
</evidence>
<sequence length="84" mass="10021">MTKYVQNLIYYIETDYCFNLLINLVNVFVLIFSSFCRTRWLFFLFLLNSVTFPGLACSHFTTNDFKLPKRTDSIFEKLGIQERT</sequence>
<protein>
    <submittedName>
        <fullName evidence="2">Uncharacterized protein</fullName>
    </submittedName>
</protein>
<dbReference type="EMBL" id="JAYMYQ010000008">
    <property type="protein sequence ID" value="KAK7315129.1"/>
    <property type="molecule type" value="Genomic_DNA"/>
</dbReference>
<keyword evidence="1" id="KW-1133">Transmembrane helix</keyword>